<evidence type="ECO:0000313" key="3">
    <source>
        <dbReference type="Proteomes" id="UP000327157"/>
    </source>
</evidence>
<dbReference type="PANTHER" id="PTHR46033:SF65">
    <property type="entry name" value="AMINOTRANSFERASE-LIKE PLANT MOBILE DOMAIN-CONTAINING PROTEIN"/>
    <property type="match status" value="1"/>
</dbReference>
<reference evidence="3" key="2">
    <citation type="submission" date="2019-10" db="EMBL/GenBank/DDBJ databases">
        <title>A de novo genome assembly of a pear dwarfing rootstock.</title>
        <authorList>
            <person name="Wang F."/>
            <person name="Wang J."/>
            <person name="Li S."/>
            <person name="Zhang Y."/>
            <person name="Fang M."/>
            <person name="Ma L."/>
            <person name="Zhao Y."/>
            <person name="Jiang S."/>
        </authorList>
    </citation>
    <scope>NUCLEOTIDE SEQUENCE [LARGE SCALE GENOMIC DNA]</scope>
</reference>
<evidence type="ECO:0000313" key="2">
    <source>
        <dbReference type="EMBL" id="KAB2603111.1"/>
    </source>
</evidence>
<dbReference type="AlphaFoldDB" id="A0A5N5FN66"/>
<dbReference type="InterPro" id="IPR044824">
    <property type="entry name" value="MAIN-like"/>
</dbReference>
<name>A0A5N5FN66_9ROSA</name>
<dbReference type="Pfam" id="PF10536">
    <property type="entry name" value="PMD"/>
    <property type="match status" value="1"/>
</dbReference>
<proteinExistence type="predicted"/>
<keyword evidence="3" id="KW-1185">Reference proteome</keyword>
<dbReference type="OrthoDB" id="1152125at2759"/>
<protein>
    <submittedName>
        <fullName evidence="2">F-box protein</fullName>
    </submittedName>
</protein>
<dbReference type="InterPro" id="IPR019557">
    <property type="entry name" value="AminoTfrase-like_pln_mobile"/>
</dbReference>
<dbReference type="Proteomes" id="UP000327157">
    <property type="component" value="Chromosome 10"/>
</dbReference>
<accession>A0A5N5FN66</accession>
<organism evidence="2 3">
    <name type="scientific">Pyrus ussuriensis x Pyrus communis</name>
    <dbReference type="NCBI Taxonomy" id="2448454"/>
    <lineage>
        <taxon>Eukaryota</taxon>
        <taxon>Viridiplantae</taxon>
        <taxon>Streptophyta</taxon>
        <taxon>Embryophyta</taxon>
        <taxon>Tracheophyta</taxon>
        <taxon>Spermatophyta</taxon>
        <taxon>Magnoliopsida</taxon>
        <taxon>eudicotyledons</taxon>
        <taxon>Gunneridae</taxon>
        <taxon>Pentapetalae</taxon>
        <taxon>rosids</taxon>
        <taxon>fabids</taxon>
        <taxon>Rosales</taxon>
        <taxon>Rosaceae</taxon>
        <taxon>Amygdaloideae</taxon>
        <taxon>Maleae</taxon>
        <taxon>Pyrus</taxon>
    </lineage>
</organism>
<dbReference type="GO" id="GO:0010073">
    <property type="term" value="P:meristem maintenance"/>
    <property type="evidence" value="ECO:0007669"/>
    <property type="project" value="InterPro"/>
</dbReference>
<feature type="domain" description="Aminotransferase-like plant mobile" evidence="1">
    <location>
        <begin position="63"/>
        <end position="120"/>
    </location>
</feature>
<reference evidence="2 3" key="1">
    <citation type="submission" date="2019-09" db="EMBL/GenBank/DDBJ databases">
        <authorList>
            <person name="Ou C."/>
        </authorList>
    </citation>
    <scope>NUCLEOTIDE SEQUENCE [LARGE SCALE GENOMIC DNA]</scope>
    <source>
        <strain evidence="2">S2</strain>
        <tissue evidence="2">Leaf</tissue>
    </source>
</reference>
<dbReference type="EMBL" id="SMOL01000695">
    <property type="protein sequence ID" value="KAB2603111.1"/>
    <property type="molecule type" value="Genomic_DNA"/>
</dbReference>
<dbReference type="PANTHER" id="PTHR46033">
    <property type="entry name" value="PROTEIN MAIN-LIKE 2"/>
    <property type="match status" value="1"/>
</dbReference>
<gene>
    <name evidence="2" type="ORF">D8674_004116</name>
</gene>
<comment type="caution">
    <text evidence="2">The sequence shown here is derived from an EMBL/GenBank/DDBJ whole genome shotgun (WGS) entry which is preliminary data.</text>
</comment>
<evidence type="ECO:0000259" key="1">
    <source>
        <dbReference type="Pfam" id="PF10536"/>
    </source>
</evidence>
<sequence>MYLRISNHKIKLSFQYAEPNNPVTPHFWESTKPQGAWPLTPVTWATWVTRMEPHFGDEWKTLGIFDAIKLSTFEINMDRELLTAALSFWCSATNTMVLPFGPIGPTMLDITAILGTSHFGLLIDTNLSRYQFDLDLKAVFDDCAIKVLTKKDQKLPKEDVDKLHKNFFNYSTLINHFAALASDHVLALSPAILANLNWCLAEASVGKINLHQNGPLWVFQLWLQVYFSTLRPEIPSFNLSKAMGLQLASRPIPTYSAECMFKYFFDLEDLLDDEFLICRRQKYPSCIKLPTSV</sequence>
<reference evidence="2 3" key="3">
    <citation type="submission" date="2019-11" db="EMBL/GenBank/DDBJ databases">
        <title>A de novo genome assembly of a pear dwarfing rootstock.</title>
        <authorList>
            <person name="Wang F."/>
            <person name="Wang J."/>
            <person name="Li S."/>
            <person name="Zhang Y."/>
            <person name="Fang M."/>
            <person name="Ma L."/>
            <person name="Zhao Y."/>
            <person name="Jiang S."/>
        </authorList>
    </citation>
    <scope>NUCLEOTIDE SEQUENCE [LARGE SCALE GENOMIC DNA]</scope>
    <source>
        <strain evidence="2">S2</strain>
        <tissue evidence="2">Leaf</tissue>
    </source>
</reference>